<comment type="caution">
    <text evidence="8">The sequence shown here is derived from an EMBL/GenBank/DDBJ whole genome shotgun (WGS) entry which is preliminary data.</text>
</comment>
<protein>
    <recommendedName>
        <fullName evidence="3">cysteine desulfurase</fullName>
        <ecNumber evidence="3">2.8.1.7</ecNumber>
    </recommendedName>
</protein>
<evidence type="ECO:0000256" key="4">
    <source>
        <dbReference type="ARBA" id="ARBA00022898"/>
    </source>
</evidence>
<dbReference type="GO" id="GO:0031071">
    <property type="term" value="F:cysteine desulfurase activity"/>
    <property type="evidence" value="ECO:0007669"/>
    <property type="project" value="UniProtKB-EC"/>
</dbReference>
<dbReference type="Proteomes" id="UP000295063">
    <property type="component" value="Unassembled WGS sequence"/>
</dbReference>
<keyword evidence="9" id="KW-1185">Reference proteome</keyword>
<dbReference type="InterPro" id="IPR015424">
    <property type="entry name" value="PyrdxlP-dep_Trfase"/>
</dbReference>
<dbReference type="AlphaFoldDB" id="A0A4R1Q4I9"/>
<evidence type="ECO:0000256" key="1">
    <source>
        <dbReference type="ARBA" id="ARBA00001933"/>
    </source>
</evidence>
<evidence type="ECO:0000256" key="6">
    <source>
        <dbReference type="RuleBase" id="RU004504"/>
    </source>
</evidence>
<dbReference type="PIRSF" id="PIRSF005572">
    <property type="entry name" value="NifS"/>
    <property type="match status" value="1"/>
</dbReference>
<dbReference type="InterPro" id="IPR020578">
    <property type="entry name" value="Aminotrans_V_PyrdxlP_BS"/>
</dbReference>
<dbReference type="InterPro" id="IPR000192">
    <property type="entry name" value="Aminotrans_V_dom"/>
</dbReference>
<dbReference type="Gene3D" id="3.90.1150.10">
    <property type="entry name" value="Aspartate Aminotransferase, domain 1"/>
    <property type="match status" value="1"/>
</dbReference>
<dbReference type="InterPro" id="IPR010969">
    <property type="entry name" value="Cys_dSase-rel_unknwn_funct"/>
</dbReference>
<dbReference type="PANTHER" id="PTHR43586">
    <property type="entry name" value="CYSTEINE DESULFURASE"/>
    <property type="match status" value="1"/>
</dbReference>
<evidence type="ECO:0000313" key="8">
    <source>
        <dbReference type="EMBL" id="TCL36431.1"/>
    </source>
</evidence>
<feature type="domain" description="Aminotransferase class V" evidence="7">
    <location>
        <begin position="5"/>
        <end position="366"/>
    </location>
</feature>
<name>A0A4R1Q4I9_9FIRM</name>
<evidence type="ECO:0000256" key="2">
    <source>
        <dbReference type="ARBA" id="ARBA00010447"/>
    </source>
</evidence>
<dbReference type="Gene3D" id="3.40.640.10">
    <property type="entry name" value="Type I PLP-dependent aspartate aminotransferase-like (Major domain)"/>
    <property type="match status" value="1"/>
</dbReference>
<dbReference type="PANTHER" id="PTHR43586:SF4">
    <property type="entry name" value="ISOPENICILLIN N EPIMERASE"/>
    <property type="match status" value="1"/>
</dbReference>
<evidence type="ECO:0000259" key="7">
    <source>
        <dbReference type="Pfam" id="PF00266"/>
    </source>
</evidence>
<evidence type="ECO:0000313" key="9">
    <source>
        <dbReference type="Proteomes" id="UP000295063"/>
    </source>
</evidence>
<dbReference type="PROSITE" id="PS00595">
    <property type="entry name" value="AA_TRANSFER_CLASS_5"/>
    <property type="match status" value="1"/>
</dbReference>
<accession>A0A4R1Q4I9</accession>
<evidence type="ECO:0000256" key="5">
    <source>
        <dbReference type="ARBA" id="ARBA00050776"/>
    </source>
</evidence>
<sequence length="386" mass="40303">MMNMIYFDNAATSLPKPPAVGLAVLEAINTFGGAGRGGHPASLAATRCIFRARKAVAELLGSTADQTVFTSNATESLNIAILGLLTPEDHVITTALEHNSVLRPLYKLRSQGMGLSIIGIDQKGNLDYEGFYRSLRPNSKAVVCTHASNLTGTITNLEFIADFCQKNGLLLIVDASQTAGVFPLHADKLGIDVLCFTGHKGLLGPQGTGGFCVRKGLAVMPLKVGGSGHHSYLQTHPTGMPEALEAGTANSHGIAGLLAGVEYIITSDMAVIRSKELALTKLFRQGIAAIPGVQVYGDPAVPHAPIVTLNIGAMDSGEVGDRLANDYNICVRAGAHCAPLAHMALGTQEQGAVRFSFSSFNTEEQIYTGIQAIAEIAAEGGAGIIG</sequence>
<dbReference type="NCBIfam" id="TIGR01977">
    <property type="entry name" value="am_tr_V_EF2568"/>
    <property type="match status" value="1"/>
</dbReference>
<dbReference type="InterPro" id="IPR015421">
    <property type="entry name" value="PyrdxlP-dep_Trfase_major"/>
</dbReference>
<comment type="catalytic activity">
    <reaction evidence="5">
        <text>(sulfur carrier)-H + L-cysteine = (sulfur carrier)-SH + L-alanine</text>
        <dbReference type="Rhea" id="RHEA:43892"/>
        <dbReference type="Rhea" id="RHEA-COMP:14737"/>
        <dbReference type="Rhea" id="RHEA-COMP:14739"/>
        <dbReference type="ChEBI" id="CHEBI:29917"/>
        <dbReference type="ChEBI" id="CHEBI:35235"/>
        <dbReference type="ChEBI" id="CHEBI:57972"/>
        <dbReference type="ChEBI" id="CHEBI:64428"/>
        <dbReference type="EC" id="2.8.1.7"/>
    </reaction>
</comment>
<comment type="similarity">
    <text evidence="2">Belongs to the class-V pyridoxal-phosphate-dependent aminotransferase family. Csd subfamily.</text>
</comment>
<dbReference type="InterPro" id="IPR015422">
    <property type="entry name" value="PyrdxlP-dep_Trfase_small"/>
</dbReference>
<proteinExistence type="inferred from homology"/>
<reference evidence="8 9" key="1">
    <citation type="submission" date="2019-03" db="EMBL/GenBank/DDBJ databases">
        <title>Genomic Encyclopedia of Type Strains, Phase IV (KMG-IV): sequencing the most valuable type-strain genomes for metagenomic binning, comparative biology and taxonomic classification.</title>
        <authorList>
            <person name="Goeker M."/>
        </authorList>
    </citation>
    <scope>NUCLEOTIDE SEQUENCE [LARGE SCALE GENOMIC DNA]</scope>
    <source>
        <strain evidence="8 9">DSM 15969</strain>
    </source>
</reference>
<evidence type="ECO:0000256" key="3">
    <source>
        <dbReference type="ARBA" id="ARBA00012239"/>
    </source>
</evidence>
<comment type="cofactor">
    <cofactor evidence="1 6">
        <name>pyridoxal 5'-phosphate</name>
        <dbReference type="ChEBI" id="CHEBI:597326"/>
    </cofactor>
</comment>
<dbReference type="InterPro" id="IPR016454">
    <property type="entry name" value="Cysteine_dSase"/>
</dbReference>
<dbReference type="RefSeq" id="WP_243650540.1">
    <property type="nucleotide sequence ID" value="NZ_SLUI01000008.1"/>
</dbReference>
<dbReference type="SUPFAM" id="SSF53383">
    <property type="entry name" value="PLP-dependent transferases"/>
    <property type="match status" value="1"/>
</dbReference>
<gene>
    <name evidence="8" type="ORF">EV210_10868</name>
</gene>
<organism evidence="8 9">
    <name type="scientific">Anaerospora hongkongensis</name>
    <dbReference type="NCBI Taxonomy" id="244830"/>
    <lineage>
        <taxon>Bacteria</taxon>
        <taxon>Bacillati</taxon>
        <taxon>Bacillota</taxon>
        <taxon>Negativicutes</taxon>
        <taxon>Selenomonadales</taxon>
        <taxon>Sporomusaceae</taxon>
        <taxon>Anaerospora</taxon>
    </lineage>
</organism>
<keyword evidence="4" id="KW-0663">Pyridoxal phosphate</keyword>
<dbReference type="EC" id="2.8.1.7" evidence="3"/>
<dbReference type="Pfam" id="PF00266">
    <property type="entry name" value="Aminotran_5"/>
    <property type="match status" value="1"/>
</dbReference>
<dbReference type="EMBL" id="SLUI01000008">
    <property type="protein sequence ID" value="TCL36431.1"/>
    <property type="molecule type" value="Genomic_DNA"/>
</dbReference>